<sequence>MVQAHADERKAQGMRAYMRDQFEFLGVATPVRRASTRPVLREARNDGRSRGNEAVDWLFIHKCWDCEYRELQYVAIDYLLAMVKWLDADDLDRVAEMAKVKRGGIRLMDSQGVVSRVVRAHRDFSEKMVTWSVDENMWVRRMAIEHQLGYKAETDEALLERIILDNVGGSEFFINKAIGWALRDYSKTNPAWVSAFIERHGDKLAALSIREGSKYV</sequence>
<evidence type="ECO:0000313" key="1">
    <source>
        <dbReference type="EMBL" id="KFJ04429.1"/>
    </source>
</evidence>
<comment type="caution">
    <text evidence="1">The sequence shown here is derived from an EMBL/GenBank/DDBJ whole genome shotgun (WGS) entry which is preliminary data.</text>
</comment>
<dbReference type="Pfam" id="PF08713">
    <property type="entry name" value="DNA_alkylation"/>
    <property type="match status" value="1"/>
</dbReference>
<dbReference type="InterPro" id="IPR014825">
    <property type="entry name" value="DNA_alkylation"/>
</dbReference>
<dbReference type="Gene3D" id="1.20.1660.10">
    <property type="entry name" value="Hypothetical protein (EF3068)"/>
    <property type="match status" value="1"/>
</dbReference>
<keyword evidence="2" id="KW-1185">Reference proteome</keyword>
<dbReference type="eggNOG" id="COG4912">
    <property type="taxonomic scope" value="Bacteria"/>
</dbReference>
<name>A0A087E9H8_9BIFI</name>
<organism evidence="1 2">
    <name type="scientific">Bifidobacterium tsurumiense</name>
    <dbReference type="NCBI Taxonomy" id="356829"/>
    <lineage>
        <taxon>Bacteria</taxon>
        <taxon>Bacillati</taxon>
        <taxon>Actinomycetota</taxon>
        <taxon>Actinomycetes</taxon>
        <taxon>Bifidobacteriales</taxon>
        <taxon>Bifidobacteriaceae</taxon>
        <taxon>Bifidobacterium</taxon>
    </lineage>
</organism>
<reference evidence="1 2" key="1">
    <citation type="submission" date="2014-03" db="EMBL/GenBank/DDBJ databases">
        <title>Genomics of Bifidobacteria.</title>
        <authorList>
            <person name="Ventura M."/>
            <person name="Milani C."/>
            <person name="Lugli G.A."/>
        </authorList>
    </citation>
    <scope>NUCLEOTIDE SEQUENCE [LARGE SCALE GENOMIC DNA]</scope>
    <source>
        <strain evidence="1 2">JCM 13495</strain>
    </source>
</reference>
<proteinExistence type="predicted"/>
<dbReference type="SUPFAM" id="SSF48371">
    <property type="entry name" value="ARM repeat"/>
    <property type="match status" value="1"/>
</dbReference>
<dbReference type="AlphaFoldDB" id="A0A087E9H8"/>
<dbReference type="PANTHER" id="PTHR34070">
    <property type="entry name" value="ARMADILLO-TYPE FOLD"/>
    <property type="match status" value="1"/>
</dbReference>
<dbReference type="InterPro" id="IPR016024">
    <property type="entry name" value="ARM-type_fold"/>
</dbReference>
<protein>
    <submittedName>
        <fullName evidence="1">DNA alkylation repair enzyme</fullName>
    </submittedName>
</protein>
<evidence type="ECO:0000313" key="2">
    <source>
        <dbReference type="Proteomes" id="UP000029080"/>
    </source>
</evidence>
<dbReference type="PANTHER" id="PTHR34070:SF1">
    <property type="entry name" value="DNA ALKYLATION REPAIR PROTEIN"/>
    <property type="match status" value="1"/>
</dbReference>
<accession>A0A087E9H8</accession>
<dbReference type="Proteomes" id="UP000029080">
    <property type="component" value="Unassembled WGS sequence"/>
</dbReference>
<dbReference type="EMBL" id="JGZU01000018">
    <property type="protein sequence ID" value="KFJ04429.1"/>
    <property type="molecule type" value="Genomic_DNA"/>
</dbReference>
<gene>
    <name evidence="1" type="ORF">BITS_1291</name>
</gene>
<dbReference type="CDD" id="cd07064">
    <property type="entry name" value="AlkD_like_1"/>
    <property type="match status" value="1"/>
</dbReference>
<dbReference type="Gene3D" id="1.25.40.290">
    <property type="entry name" value="ARM repeat domains"/>
    <property type="match status" value="1"/>
</dbReference>